<dbReference type="Proteomes" id="UP000405524">
    <property type="component" value="Unassembled WGS sequence"/>
</dbReference>
<feature type="transmembrane region" description="Helical" evidence="2">
    <location>
        <begin position="449"/>
        <end position="467"/>
    </location>
</feature>
<dbReference type="OrthoDB" id="3182297at2"/>
<dbReference type="EMBL" id="CABWIC010000007">
    <property type="protein sequence ID" value="VWL93359.1"/>
    <property type="molecule type" value="Genomic_DNA"/>
</dbReference>
<proteinExistence type="predicted"/>
<evidence type="ECO:0000313" key="3">
    <source>
        <dbReference type="EMBL" id="VWL93359.1"/>
    </source>
</evidence>
<dbReference type="GeneID" id="77465738"/>
<keyword evidence="2" id="KW-0472">Membrane</keyword>
<keyword evidence="2" id="KW-0812">Transmembrane</keyword>
<reference evidence="3 4" key="1">
    <citation type="submission" date="2019-10" db="EMBL/GenBank/DDBJ databases">
        <authorList>
            <person name="Wolf R A."/>
        </authorList>
    </citation>
    <scope>NUCLEOTIDE SEQUENCE [LARGE SCALE GENOMIC DNA]</scope>
    <source>
        <strain evidence="3">Collinsella_intestinalis_DSM_13632</strain>
    </source>
</reference>
<dbReference type="RefSeq" id="WP_152063369.1">
    <property type="nucleotide sequence ID" value="NZ_CABWIC010000007.1"/>
</dbReference>
<evidence type="ECO:0000256" key="1">
    <source>
        <dbReference type="SAM" id="MobiDB-lite"/>
    </source>
</evidence>
<evidence type="ECO:0000313" key="4">
    <source>
        <dbReference type="Proteomes" id="UP000405524"/>
    </source>
</evidence>
<protein>
    <recommendedName>
        <fullName evidence="5">Chromosome partition protein Smc</fullName>
    </recommendedName>
</protein>
<evidence type="ECO:0000256" key="2">
    <source>
        <dbReference type="SAM" id="Phobius"/>
    </source>
</evidence>
<keyword evidence="2" id="KW-1133">Transmembrane helix</keyword>
<dbReference type="AlphaFoldDB" id="A0A5K1IW87"/>
<accession>A0A5K1IW87</accession>
<organism evidence="3 4">
    <name type="scientific">Collinsella intestinalis</name>
    <dbReference type="NCBI Taxonomy" id="147207"/>
    <lineage>
        <taxon>Bacteria</taxon>
        <taxon>Bacillati</taxon>
        <taxon>Actinomycetota</taxon>
        <taxon>Coriobacteriia</taxon>
        <taxon>Coriobacteriales</taxon>
        <taxon>Coriobacteriaceae</taxon>
        <taxon>Collinsella</taxon>
    </lineage>
</organism>
<feature type="region of interest" description="Disordered" evidence="1">
    <location>
        <begin position="350"/>
        <end position="380"/>
    </location>
</feature>
<gene>
    <name evidence="3" type="ORF">JKKLCJKK_00754</name>
</gene>
<evidence type="ECO:0008006" key="5">
    <source>
        <dbReference type="Google" id="ProtNLM"/>
    </source>
</evidence>
<sequence length="468" mass="51092">MCDQDELQDQPVGVTAAEPLTAPSCDVEGAEDEPSGQIPAFLAQNQMAATHAAETPDESAGENARDTADADGGEPGATEPTEPEGTEAVETSAPSGLFSEGVASMKAMSSARRAHAEARDELERLQNTIAAREAELEHRRDIEANYDEIIERERARKSDAEQAAEDLKAQRDVTAERVSQLKRKLEQMREEDTTTEKRLKVTLDAATDKEQSARESGRRLQNRLDDAKSDLERLNEERRASLIASEQAIASAEKRLATLNAEYAELQRNPSANSAEYSVRTRELEFEISDAAAALRSAREDLPQTDRETQRAIDEAIAAVAAAEKPIAAAKTAFDEAAAASDKARDAYSEAKEAAETRQKELRKRIGDEEKSLKSQDRSITDKLDEASAAQAVIDEAEDVIAHPEVTEAIAHALEADRAEHGDRVAEVEELANTERDVREQTRASRIRFIAAIAGIALLAILAIWMLL</sequence>
<name>A0A5K1IW87_9ACTN</name>
<feature type="region of interest" description="Disordered" evidence="1">
    <location>
        <begin position="1"/>
        <end position="99"/>
    </location>
</feature>
<feature type="region of interest" description="Disordered" evidence="1">
    <location>
        <begin position="184"/>
        <end position="226"/>
    </location>
</feature>